<proteinExistence type="predicted"/>
<dbReference type="EMBL" id="LAZR01036005">
    <property type="protein sequence ID" value="KKL25990.1"/>
    <property type="molecule type" value="Genomic_DNA"/>
</dbReference>
<keyword evidence="1" id="KW-0812">Transmembrane</keyword>
<accession>A0A0F9BVP0</accession>
<dbReference type="AlphaFoldDB" id="A0A0F9BVP0"/>
<organism evidence="2">
    <name type="scientific">marine sediment metagenome</name>
    <dbReference type="NCBI Taxonomy" id="412755"/>
    <lineage>
        <taxon>unclassified sequences</taxon>
        <taxon>metagenomes</taxon>
        <taxon>ecological metagenomes</taxon>
    </lineage>
</organism>
<comment type="caution">
    <text evidence="2">The sequence shown here is derived from an EMBL/GenBank/DDBJ whole genome shotgun (WGS) entry which is preliminary data.</text>
</comment>
<keyword evidence="1" id="KW-0472">Membrane</keyword>
<reference evidence="2" key="1">
    <citation type="journal article" date="2015" name="Nature">
        <title>Complex archaea that bridge the gap between prokaryotes and eukaryotes.</title>
        <authorList>
            <person name="Spang A."/>
            <person name="Saw J.H."/>
            <person name="Jorgensen S.L."/>
            <person name="Zaremba-Niedzwiedzka K."/>
            <person name="Martijn J."/>
            <person name="Lind A.E."/>
            <person name="van Eijk R."/>
            <person name="Schleper C."/>
            <person name="Guy L."/>
            <person name="Ettema T.J."/>
        </authorList>
    </citation>
    <scope>NUCLEOTIDE SEQUENCE</scope>
</reference>
<sequence>MDPVILADILTVIAIIVIGGPLAWLTVIWAGRAVARKRARLGEPETRSAREIARHLAGQIEPDNC</sequence>
<name>A0A0F9BVP0_9ZZZZ</name>
<feature type="transmembrane region" description="Helical" evidence="1">
    <location>
        <begin position="6"/>
        <end position="30"/>
    </location>
</feature>
<feature type="non-terminal residue" evidence="2">
    <location>
        <position position="65"/>
    </location>
</feature>
<keyword evidence="1" id="KW-1133">Transmembrane helix</keyword>
<gene>
    <name evidence="2" type="ORF">LCGC14_2399740</name>
</gene>
<evidence type="ECO:0000256" key="1">
    <source>
        <dbReference type="SAM" id="Phobius"/>
    </source>
</evidence>
<evidence type="ECO:0000313" key="2">
    <source>
        <dbReference type="EMBL" id="KKL25990.1"/>
    </source>
</evidence>
<protein>
    <submittedName>
        <fullName evidence="2">Uncharacterized protein</fullName>
    </submittedName>
</protein>